<protein>
    <recommendedName>
        <fullName evidence="4">HTH araC/xylS-type domain-containing protein</fullName>
    </recommendedName>
</protein>
<evidence type="ECO:0000256" key="2">
    <source>
        <dbReference type="ARBA" id="ARBA00023125"/>
    </source>
</evidence>
<keyword evidence="3" id="KW-0804">Transcription</keyword>
<dbReference type="PANTHER" id="PTHR47504:SF5">
    <property type="entry name" value="RIGHT ORIGIN-BINDING PROTEIN"/>
    <property type="match status" value="1"/>
</dbReference>
<dbReference type="GO" id="GO:0003700">
    <property type="term" value="F:DNA-binding transcription factor activity"/>
    <property type="evidence" value="ECO:0007669"/>
    <property type="project" value="InterPro"/>
</dbReference>
<evidence type="ECO:0000256" key="1">
    <source>
        <dbReference type="ARBA" id="ARBA00023015"/>
    </source>
</evidence>
<proteinExistence type="predicted"/>
<dbReference type="EMBL" id="LT605205">
    <property type="protein sequence ID" value="SCD19028.1"/>
    <property type="molecule type" value="Genomic_DNA"/>
</dbReference>
<reference evidence="6" key="1">
    <citation type="submission" date="2016-08" db="EMBL/GenBank/DDBJ databases">
        <authorList>
            <person name="Wibberg D."/>
        </authorList>
    </citation>
    <scope>NUCLEOTIDE SEQUENCE [LARGE SCALE GENOMIC DNA]</scope>
</reference>
<feature type="domain" description="HTH araC/xylS-type" evidence="4">
    <location>
        <begin position="91"/>
        <end position="161"/>
    </location>
</feature>
<dbReference type="InterPro" id="IPR018060">
    <property type="entry name" value="HTH_AraC"/>
</dbReference>
<keyword evidence="1" id="KW-0805">Transcription regulation</keyword>
<dbReference type="Pfam" id="PF12833">
    <property type="entry name" value="HTH_18"/>
    <property type="match status" value="1"/>
</dbReference>
<sequence>MEDCMDGIKSKNNRKNDVRKYLLTDVASCTFTFSDGLKSRVTSSPDDEIVLVKFIPRTSKFKWFEERVLGNYSSARNMNELARLCGYDCLKTFTRHFKKSFGQTPYQWILDRKMEEIHSLVANSDIPITAIAKMYGFKSISHLVNIYTKRYGTPPRKSRLQDTP</sequence>
<name>A0A1R3T1F6_9BACT</name>
<dbReference type="AlphaFoldDB" id="A0A1R3T1F6"/>
<dbReference type="SMART" id="SM00342">
    <property type="entry name" value="HTH_ARAC"/>
    <property type="match status" value="1"/>
</dbReference>
<organism evidence="5 6">
    <name type="scientific">Proteiniphilum saccharofermentans</name>
    <dbReference type="NCBI Taxonomy" id="1642647"/>
    <lineage>
        <taxon>Bacteria</taxon>
        <taxon>Pseudomonadati</taxon>
        <taxon>Bacteroidota</taxon>
        <taxon>Bacteroidia</taxon>
        <taxon>Bacteroidales</taxon>
        <taxon>Dysgonomonadaceae</taxon>
        <taxon>Proteiniphilum</taxon>
    </lineage>
</organism>
<keyword evidence="6" id="KW-1185">Reference proteome</keyword>
<evidence type="ECO:0000313" key="6">
    <source>
        <dbReference type="Proteomes" id="UP000187464"/>
    </source>
</evidence>
<evidence type="ECO:0000256" key="3">
    <source>
        <dbReference type="ARBA" id="ARBA00023163"/>
    </source>
</evidence>
<dbReference type="PROSITE" id="PS01124">
    <property type="entry name" value="HTH_ARAC_FAMILY_2"/>
    <property type="match status" value="1"/>
</dbReference>
<dbReference type="STRING" id="1642647.PSM36_0192"/>
<dbReference type="Gene3D" id="1.10.10.60">
    <property type="entry name" value="Homeodomain-like"/>
    <property type="match status" value="2"/>
</dbReference>
<dbReference type="InterPro" id="IPR009057">
    <property type="entry name" value="Homeodomain-like_sf"/>
</dbReference>
<dbReference type="RefSeq" id="WP_232001492.1">
    <property type="nucleotide sequence ID" value="NZ_LT605205.1"/>
</dbReference>
<gene>
    <name evidence="5" type="ORF">PSM36_0192</name>
</gene>
<evidence type="ECO:0000313" key="5">
    <source>
        <dbReference type="EMBL" id="SCD19028.1"/>
    </source>
</evidence>
<dbReference type="Proteomes" id="UP000187464">
    <property type="component" value="Chromosome I"/>
</dbReference>
<dbReference type="KEGG" id="psac:PSM36_0192"/>
<keyword evidence="2" id="KW-0238">DNA-binding</keyword>
<dbReference type="PANTHER" id="PTHR47504">
    <property type="entry name" value="RIGHT ORIGIN-BINDING PROTEIN"/>
    <property type="match status" value="1"/>
</dbReference>
<dbReference type="InterPro" id="IPR050959">
    <property type="entry name" value="MarA-like"/>
</dbReference>
<dbReference type="GO" id="GO:0043565">
    <property type="term" value="F:sequence-specific DNA binding"/>
    <property type="evidence" value="ECO:0007669"/>
    <property type="project" value="InterPro"/>
</dbReference>
<dbReference type="SUPFAM" id="SSF46689">
    <property type="entry name" value="Homeodomain-like"/>
    <property type="match status" value="2"/>
</dbReference>
<evidence type="ECO:0000259" key="4">
    <source>
        <dbReference type="PROSITE" id="PS01124"/>
    </source>
</evidence>
<accession>A0A1R3T1F6</accession>